<dbReference type="InterPro" id="IPR043128">
    <property type="entry name" value="Rev_trsase/Diguanyl_cyclase"/>
</dbReference>
<proteinExistence type="predicted"/>
<dbReference type="Proteomes" id="UP000499080">
    <property type="component" value="Unassembled WGS sequence"/>
</dbReference>
<keyword evidence="2" id="KW-1185">Reference proteome</keyword>
<dbReference type="InterPro" id="IPR008042">
    <property type="entry name" value="Retrotrans_Pao"/>
</dbReference>
<name>A0A4Y2R629_ARAVE</name>
<dbReference type="Gene3D" id="3.30.70.270">
    <property type="match status" value="1"/>
</dbReference>
<dbReference type="InterPro" id="IPR043502">
    <property type="entry name" value="DNA/RNA_pol_sf"/>
</dbReference>
<comment type="caution">
    <text evidence="1">The sequence shown here is derived from an EMBL/GenBank/DDBJ whole genome shotgun (WGS) entry which is preliminary data.</text>
</comment>
<organism evidence="1 2">
    <name type="scientific">Araneus ventricosus</name>
    <name type="common">Orbweaver spider</name>
    <name type="synonym">Epeira ventricosa</name>
    <dbReference type="NCBI Taxonomy" id="182803"/>
    <lineage>
        <taxon>Eukaryota</taxon>
        <taxon>Metazoa</taxon>
        <taxon>Ecdysozoa</taxon>
        <taxon>Arthropoda</taxon>
        <taxon>Chelicerata</taxon>
        <taxon>Arachnida</taxon>
        <taxon>Araneae</taxon>
        <taxon>Araneomorphae</taxon>
        <taxon>Entelegynae</taxon>
        <taxon>Araneoidea</taxon>
        <taxon>Araneidae</taxon>
        <taxon>Araneus</taxon>
    </lineage>
</organism>
<dbReference type="Gene3D" id="3.10.10.10">
    <property type="entry name" value="HIV Type 1 Reverse Transcriptase, subunit A, domain 1"/>
    <property type="match status" value="1"/>
</dbReference>
<dbReference type="AlphaFoldDB" id="A0A4Y2R629"/>
<evidence type="ECO:0008006" key="3">
    <source>
        <dbReference type="Google" id="ProtNLM"/>
    </source>
</evidence>
<dbReference type="PANTHER" id="PTHR47331:SF5">
    <property type="entry name" value="RIBONUCLEASE H"/>
    <property type="match status" value="1"/>
</dbReference>
<accession>A0A4Y2R629</accession>
<sequence length="558" mass="64383">MEDLDANLRKFWEIVNVEADKIQNYESLICEDHYMKTHFRNDDGSYVVKMPFKTDPPCLGESKHIATKRLNSLWKRLKRETEYMQLYREFLTEYENLGHMQAICESPKYIMPHHGVFRPDSSTTKLRVVFNVSEPTSSGQSLNDNLYTGSVVQDDLFAILLRFRKHSVVFTADIKKMYHQIWVHPDQCDLQCILWKDVEDEKLRVFKLLTVTYGTKCALYLATRVLQQLLSDEQDNYPLAAAAGKDFYVDDILSGKEDLSSALELQDQLINLLKSAGMELHKWSSNSPLLLEKVPTSEREYDFENPNSETLKTLGLQFNPEKDTFCSTIQQFVSSTTKRKMLSEISRLFDPLGLLAPIIVTAKIFLQKLWILKLDWDKEVPLHLKRTRENFRDELNELKHLNIERNVLCSKALKVELIGFGDASKDSYGFSVYIKSLTTSGEIKVSLLCSKSRVTPIKEVSIPRLELCTAELLPKLIVKVLSSLDFEIHGVHLYSDSTMVLVWIATPPHDLKVFVANRVTKIQNYTKDFKWHYVKTAENPTDLISRGVFPSKIQHLDI</sequence>
<evidence type="ECO:0000313" key="1">
    <source>
        <dbReference type="EMBL" id="GBN71158.1"/>
    </source>
</evidence>
<protein>
    <recommendedName>
        <fullName evidence="3">Reverse transcriptase domain-containing protein</fullName>
    </recommendedName>
</protein>
<dbReference type="OrthoDB" id="6435317at2759"/>
<dbReference type="CDD" id="cd01644">
    <property type="entry name" value="RT_pepA17"/>
    <property type="match status" value="1"/>
</dbReference>
<dbReference type="SUPFAM" id="SSF56672">
    <property type="entry name" value="DNA/RNA polymerases"/>
    <property type="match status" value="1"/>
</dbReference>
<dbReference type="GO" id="GO:0071897">
    <property type="term" value="P:DNA biosynthetic process"/>
    <property type="evidence" value="ECO:0007669"/>
    <property type="project" value="UniProtKB-ARBA"/>
</dbReference>
<gene>
    <name evidence="1" type="ORF">AVEN_32923_1</name>
</gene>
<reference evidence="1 2" key="1">
    <citation type="journal article" date="2019" name="Sci. Rep.">
        <title>Orb-weaving spider Araneus ventricosus genome elucidates the spidroin gene catalogue.</title>
        <authorList>
            <person name="Kono N."/>
            <person name="Nakamura H."/>
            <person name="Ohtoshi R."/>
            <person name="Moran D.A.P."/>
            <person name="Shinohara A."/>
            <person name="Yoshida Y."/>
            <person name="Fujiwara M."/>
            <person name="Mori M."/>
            <person name="Tomita M."/>
            <person name="Arakawa K."/>
        </authorList>
    </citation>
    <scope>NUCLEOTIDE SEQUENCE [LARGE SCALE GENOMIC DNA]</scope>
</reference>
<dbReference type="EMBL" id="BGPR01015928">
    <property type="protein sequence ID" value="GBN71158.1"/>
    <property type="molecule type" value="Genomic_DNA"/>
</dbReference>
<evidence type="ECO:0000313" key="2">
    <source>
        <dbReference type="Proteomes" id="UP000499080"/>
    </source>
</evidence>
<dbReference type="PANTHER" id="PTHR47331">
    <property type="entry name" value="PHD-TYPE DOMAIN-CONTAINING PROTEIN"/>
    <property type="match status" value="1"/>
</dbReference>
<dbReference type="Pfam" id="PF05380">
    <property type="entry name" value="Peptidase_A17"/>
    <property type="match status" value="1"/>
</dbReference>